<dbReference type="InterPro" id="IPR012317">
    <property type="entry name" value="Poly(ADP-ribose)pol_cat_dom"/>
</dbReference>
<dbReference type="SUPFAM" id="SSF56399">
    <property type="entry name" value="ADP-ribosylation"/>
    <property type="match status" value="1"/>
</dbReference>
<evidence type="ECO:0000259" key="2">
    <source>
        <dbReference type="Pfam" id="PF00644"/>
    </source>
</evidence>
<name>A0ABV0RK49_9TELE</name>
<gene>
    <name evidence="3" type="ORF">XENOCAPTIV_005837</name>
</gene>
<dbReference type="EMBL" id="JAHRIN010050576">
    <property type="protein sequence ID" value="MEQ2208554.1"/>
    <property type="molecule type" value="Genomic_DNA"/>
</dbReference>
<dbReference type="Gene3D" id="3.90.175.10">
    <property type="entry name" value="Diphtheria Toxin, domain 1"/>
    <property type="match status" value="1"/>
</dbReference>
<comment type="similarity">
    <text evidence="1">Belongs to the ARTD/PARP family.</text>
</comment>
<dbReference type="PANTHER" id="PTHR36542">
    <property type="entry name" value="GIG2-LIKE PROTEIN DRED-RELATED"/>
    <property type="match status" value="1"/>
</dbReference>
<protein>
    <recommendedName>
        <fullName evidence="2">PARP catalytic domain-containing protein</fullName>
    </recommendedName>
</protein>
<comment type="caution">
    <text evidence="3">The sequence shown here is derived from an EMBL/GenBank/DDBJ whole genome shotgun (WGS) entry which is preliminary data.</text>
</comment>
<reference evidence="3 4" key="1">
    <citation type="submission" date="2021-06" db="EMBL/GenBank/DDBJ databases">
        <authorList>
            <person name="Palmer J.M."/>
        </authorList>
    </citation>
    <scope>NUCLEOTIDE SEQUENCE [LARGE SCALE GENOMIC DNA]</scope>
    <source>
        <strain evidence="3 4">XC_2019</strain>
        <tissue evidence="3">Muscle</tissue>
    </source>
</reference>
<dbReference type="Proteomes" id="UP001434883">
    <property type="component" value="Unassembled WGS sequence"/>
</dbReference>
<dbReference type="PANTHER" id="PTHR36542:SF2">
    <property type="entry name" value="GIG2-LIKE PROTEIN DRED-RELATED"/>
    <property type="match status" value="1"/>
</dbReference>
<evidence type="ECO:0000313" key="4">
    <source>
        <dbReference type="Proteomes" id="UP001434883"/>
    </source>
</evidence>
<evidence type="ECO:0000313" key="3">
    <source>
        <dbReference type="EMBL" id="MEQ2208554.1"/>
    </source>
</evidence>
<accession>A0ABV0RK49</accession>
<sequence length="211" mass="24294">MRRLQWTEADFDPPTGILRLLTLLPADKRTYIMYHGTTQSRAQSILANGFRQSQGGMLGPGVYLSRDLEKASRYPIGHPEWDKVVIKVKVNVGRVKVINRKNHPLQITWHYYGYDTAWVPPNCGMVNSGLEENCVWDPRRIEIIQLIRPTVNPVQLVFQILHIVTRSWGLSLHQRSTRPKYDFSCRLGIHPPSRALVCLPICKPPQCLTRF</sequence>
<proteinExistence type="inferred from homology"/>
<feature type="domain" description="PARP catalytic" evidence="2">
    <location>
        <begin position="31"/>
        <end position="105"/>
    </location>
</feature>
<keyword evidence="4" id="KW-1185">Reference proteome</keyword>
<dbReference type="Pfam" id="PF00644">
    <property type="entry name" value="PARP"/>
    <property type="match status" value="1"/>
</dbReference>
<organism evidence="3 4">
    <name type="scientific">Xenoophorus captivus</name>
    <dbReference type="NCBI Taxonomy" id="1517983"/>
    <lineage>
        <taxon>Eukaryota</taxon>
        <taxon>Metazoa</taxon>
        <taxon>Chordata</taxon>
        <taxon>Craniata</taxon>
        <taxon>Vertebrata</taxon>
        <taxon>Euteleostomi</taxon>
        <taxon>Actinopterygii</taxon>
        <taxon>Neopterygii</taxon>
        <taxon>Teleostei</taxon>
        <taxon>Neoteleostei</taxon>
        <taxon>Acanthomorphata</taxon>
        <taxon>Ovalentaria</taxon>
        <taxon>Atherinomorphae</taxon>
        <taxon>Cyprinodontiformes</taxon>
        <taxon>Goodeidae</taxon>
        <taxon>Xenoophorus</taxon>
    </lineage>
</organism>
<evidence type="ECO:0000256" key="1">
    <source>
        <dbReference type="ARBA" id="ARBA00024347"/>
    </source>
</evidence>